<feature type="compositionally biased region" description="Basic and acidic residues" evidence="1">
    <location>
        <begin position="79"/>
        <end position="95"/>
    </location>
</feature>
<dbReference type="HOGENOM" id="CLU_072932_2_0_1"/>
<feature type="compositionally biased region" description="Acidic residues" evidence="1">
    <location>
        <begin position="108"/>
        <end position="117"/>
    </location>
</feature>
<evidence type="ECO:0008006" key="4">
    <source>
        <dbReference type="Google" id="ProtNLM"/>
    </source>
</evidence>
<accession>M1DR74</accession>
<protein>
    <recommendedName>
        <fullName evidence="4">Integrase core domain containing protein</fullName>
    </recommendedName>
</protein>
<organism evidence="2 3">
    <name type="scientific">Solanum tuberosum</name>
    <name type="common">Potato</name>
    <dbReference type="NCBI Taxonomy" id="4113"/>
    <lineage>
        <taxon>Eukaryota</taxon>
        <taxon>Viridiplantae</taxon>
        <taxon>Streptophyta</taxon>
        <taxon>Embryophyta</taxon>
        <taxon>Tracheophyta</taxon>
        <taxon>Spermatophyta</taxon>
        <taxon>Magnoliopsida</taxon>
        <taxon>eudicotyledons</taxon>
        <taxon>Gunneridae</taxon>
        <taxon>Pentapetalae</taxon>
        <taxon>asterids</taxon>
        <taxon>lamiids</taxon>
        <taxon>Solanales</taxon>
        <taxon>Solanaceae</taxon>
        <taxon>Solanoideae</taxon>
        <taxon>Solaneae</taxon>
        <taxon>Solanum</taxon>
    </lineage>
</organism>
<dbReference type="PaxDb" id="4113-PGSC0003DMT400093074"/>
<dbReference type="Gramene" id="PGSC0003DMT400093074">
    <property type="protein sequence ID" value="PGSC0003DMT400093074"/>
    <property type="gene ID" value="PGSC0003DMG400042645"/>
</dbReference>
<sequence length="210" mass="23721">MVNAQDLEEQRLRFGLEAETVARGIQPNVMNNQPRAVDENIVVDGVIPPHCQPIAPMGTMASRRKNVTKPSPLTTSQSEGHDESESTLSESERSSQENATTSPPVVNTEDETGEKEEVDATYKDIEITTNDTMVMYVNMHEPDPAARQQLLDCYRSMWTVNRSEEFFNNGIVNKTGGFKNRAIMPETRMVVADIKVFPDIYRIFQLHQFD</sequence>
<proteinExistence type="predicted"/>
<feature type="compositionally biased region" description="Polar residues" evidence="1">
    <location>
        <begin position="68"/>
        <end position="78"/>
    </location>
</feature>
<dbReference type="AlphaFoldDB" id="M1DR74"/>
<dbReference type="Proteomes" id="UP000011115">
    <property type="component" value="Unassembled WGS sequence"/>
</dbReference>
<keyword evidence="3" id="KW-1185">Reference proteome</keyword>
<evidence type="ECO:0000313" key="3">
    <source>
        <dbReference type="Proteomes" id="UP000011115"/>
    </source>
</evidence>
<dbReference type="EnsemblPlants" id="PGSC0003DMT400093074">
    <property type="protein sequence ID" value="PGSC0003DMT400093074"/>
    <property type="gene ID" value="PGSC0003DMG400042645"/>
</dbReference>
<feature type="region of interest" description="Disordered" evidence="1">
    <location>
        <begin position="53"/>
        <end position="122"/>
    </location>
</feature>
<reference evidence="2" key="2">
    <citation type="submission" date="2015-06" db="UniProtKB">
        <authorList>
            <consortium name="EnsemblPlants"/>
        </authorList>
    </citation>
    <scope>IDENTIFICATION</scope>
    <source>
        <strain evidence="2">DM1-3 516 R44</strain>
    </source>
</reference>
<dbReference type="InParanoid" id="M1DR74"/>
<evidence type="ECO:0000256" key="1">
    <source>
        <dbReference type="SAM" id="MobiDB-lite"/>
    </source>
</evidence>
<reference evidence="3" key="1">
    <citation type="journal article" date="2011" name="Nature">
        <title>Genome sequence and analysis of the tuber crop potato.</title>
        <authorList>
            <consortium name="The Potato Genome Sequencing Consortium"/>
        </authorList>
    </citation>
    <scope>NUCLEOTIDE SEQUENCE [LARGE SCALE GENOMIC DNA]</scope>
    <source>
        <strain evidence="3">cv. DM1-3 516 R44</strain>
    </source>
</reference>
<evidence type="ECO:0000313" key="2">
    <source>
        <dbReference type="EnsemblPlants" id="PGSC0003DMT400093074"/>
    </source>
</evidence>
<name>M1DR74_SOLTU</name>